<evidence type="ECO:0000256" key="1">
    <source>
        <dbReference type="ARBA" id="ARBA00008520"/>
    </source>
</evidence>
<feature type="chain" id="PRO_5038487434" evidence="4">
    <location>
        <begin position="21"/>
        <end position="429"/>
    </location>
</feature>
<dbReference type="PANTHER" id="PTHR30061:SF50">
    <property type="entry name" value="MALTOSE_MALTODEXTRIN-BINDING PERIPLASMIC PROTEIN"/>
    <property type="match status" value="1"/>
</dbReference>
<gene>
    <name evidence="5" type="ORF">CSX01_12535</name>
</gene>
<dbReference type="GO" id="GO:0055052">
    <property type="term" value="C:ATP-binding cassette (ABC) transporter complex, substrate-binding subunit-containing"/>
    <property type="evidence" value="ECO:0007669"/>
    <property type="project" value="TreeGrafter"/>
</dbReference>
<evidence type="ECO:0000313" key="5">
    <source>
        <dbReference type="EMBL" id="PHU33960.1"/>
    </source>
</evidence>
<dbReference type="GO" id="GO:0015768">
    <property type="term" value="P:maltose transport"/>
    <property type="evidence" value="ECO:0007669"/>
    <property type="project" value="TreeGrafter"/>
</dbReference>
<name>A0A2G3DSU5_9FIRM</name>
<keyword evidence="3 4" id="KW-0732">Signal</keyword>
<dbReference type="EMBL" id="PDYF01000045">
    <property type="protein sequence ID" value="PHU33960.1"/>
    <property type="molecule type" value="Genomic_DNA"/>
</dbReference>
<dbReference type="RefSeq" id="WP_099392645.1">
    <property type="nucleotide sequence ID" value="NZ_PDYF01000045.1"/>
</dbReference>
<dbReference type="Gene3D" id="3.40.190.10">
    <property type="entry name" value="Periplasmic binding protein-like II"/>
    <property type="match status" value="2"/>
</dbReference>
<feature type="signal peptide" evidence="4">
    <location>
        <begin position="1"/>
        <end position="20"/>
    </location>
</feature>
<dbReference type="SUPFAM" id="SSF53850">
    <property type="entry name" value="Periplasmic binding protein-like II"/>
    <property type="match status" value="1"/>
</dbReference>
<dbReference type="GO" id="GO:0042956">
    <property type="term" value="P:maltodextrin transmembrane transport"/>
    <property type="evidence" value="ECO:0007669"/>
    <property type="project" value="TreeGrafter"/>
</dbReference>
<evidence type="ECO:0000256" key="3">
    <source>
        <dbReference type="ARBA" id="ARBA00022729"/>
    </source>
</evidence>
<comment type="similarity">
    <text evidence="1">Belongs to the bacterial solute-binding protein 1 family.</text>
</comment>
<reference evidence="5 6" key="2">
    <citation type="submission" date="2017-10" db="EMBL/GenBank/DDBJ databases">
        <authorList>
            <person name="Banno H."/>
            <person name="Chua N.-H."/>
        </authorList>
    </citation>
    <scope>NUCLEOTIDE SEQUENCE [LARGE SCALE GENOMIC DNA]</scope>
    <source>
        <strain evidence="5 6">JK626</strain>
    </source>
</reference>
<dbReference type="Proteomes" id="UP000225889">
    <property type="component" value="Unassembled WGS sequence"/>
</dbReference>
<keyword evidence="2" id="KW-0813">Transport</keyword>
<dbReference type="Pfam" id="PF13416">
    <property type="entry name" value="SBP_bac_8"/>
    <property type="match status" value="1"/>
</dbReference>
<evidence type="ECO:0000256" key="2">
    <source>
        <dbReference type="ARBA" id="ARBA00022448"/>
    </source>
</evidence>
<dbReference type="GO" id="GO:1901982">
    <property type="term" value="F:maltose binding"/>
    <property type="evidence" value="ECO:0007669"/>
    <property type="project" value="TreeGrafter"/>
</dbReference>
<sequence length="429" mass="45993">MKKKLVSALLISTMALTAFVGCGEKKEEKPAEGSSGTESQGEVSSEDAIANLIASTEGTVDIELWCSETEAYQKVMKERCDAFEAQYPDVDFNITIGSVSEADMKDKVLEDPEKAADVFVFPDDQLEALVKAGAINEIQAQYTYKIDEVDTETTIEPGSYDGKQYGYPFTASNGYFLYYDSSALTEEDVASWEALTAKADELGKQVGFEVANGWYLYGWFAGAGCSLTENADMSNNCDWNSEAGLAAAESLAKVTSAKSFKSYGNDDLLANLNDGKVVAYVSGTWNVNAFSDAYGDGYAAAKLPTFDVNGEAKQMGSYCGYKYVGVNSFAANKGWSMLLAEFLSNEESQVAVYKATGEGPSNKAALAEASSPALDALAEQSYYATLQRVGGNYWTPAESLGKNILEGNVSQQLLDDAVAGIEQPVDAAQ</sequence>
<proteinExistence type="inferred from homology"/>
<organism evidence="5 6">
    <name type="scientific">Pseudobutyrivibrio ruminis</name>
    <dbReference type="NCBI Taxonomy" id="46206"/>
    <lineage>
        <taxon>Bacteria</taxon>
        <taxon>Bacillati</taxon>
        <taxon>Bacillota</taxon>
        <taxon>Clostridia</taxon>
        <taxon>Lachnospirales</taxon>
        <taxon>Lachnospiraceae</taxon>
        <taxon>Pseudobutyrivibrio</taxon>
    </lineage>
</organism>
<dbReference type="PROSITE" id="PS51257">
    <property type="entry name" value="PROKAR_LIPOPROTEIN"/>
    <property type="match status" value="1"/>
</dbReference>
<comment type="caution">
    <text evidence="5">The sequence shown here is derived from an EMBL/GenBank/DDBJ whole genome shotgun (WGS) entry which is preliminary data.</text>
</comment>
<evidence type="ECO:0000313" key="6">
    <source>
        <dbReference type="Proteomes" id="UP000225889"/>
    </source>
</evidence>
<evidence type="ECO:0000256" key="4">
    <source>
        <dbReference type="SAM" id="SignalP"/>
    </source>
</evidence>
<dbReference type="AlphaFoldDB" id="A0A2G3DSU5"/>
<dbReference type="InterPro" id="IPR006059">
    <property type="entry name" value="SBP"/>
</dbReference>
<dbReference type="PANTHER" id="PTHR30061">
    <property type="entry name" value="MALTOSE-BINDING PERIPLASMIC PROTEIN"/>
    <property type="match status" value="1"/>
</dbReference>
<accession>A0A2G3DSU5</accession>
<protein>
    <submittedName>
        <fullName evidence="5">Sugar ABC transporter substrate-binding protein</fullName>
    </submittedName>
</protein>
<reference evidence="5 6" key="1">
    <citation type="submission" date="2017-10" db="EMBL/GenBank/DDBJ databases">
        <title>Resolving the taxonomy of Roseburia spp., Eubacterium rectale and Agathobacter spp. through phylogenomic analysis.</title>
        <authorList>
            <person name="Sheridan P.O."/>
            <person name="Walker A.W."/>
            <person name="Duncan S.H."/>
            <person name="Scott K.P."/>
            <person name="Toole P.W.O."/>
            <person name="Luis P."/>
            <person name="Flint H.J."/>
        </authorList>
    </citation>
    <scope>NUCLEOTIDE SEQUENCE [LARGE SCALE GENOMIC DNA]</scope>
    <source>
        <strain evidence="5 6">JK626</strain>
    </source>
</reference>